<dbReference type="InterPro" id="IPR052210">
    <property type="entry name" value="LysM1-like"/>
</dbReference>
<dbReference type="Proteomes" id="UP000001294">
    <property type="component" value="Unassembled WGS sequence"/>
</dbReference>
<dbReference type="InterPro" id="IPR018392">
    <property type="entry name" value="LysM"/>
</dbReference>
<reference evidence="6" key="1">
    <citation type="journal article" date="2015" name="Genome Announc.">
        <title>Genome sequence of the AIDS-associated pathogen Penicillium marneffei (ATCC18224) and its near taxonomic relative Talaromyces stipitatus (ATCC10500).</title>
        <authorList>
            <person name="Nierman W.C."/>
            <person name="Fedorova-Abrams N.D."/>
            <person name="Andrianopoulos A."/>
        </authorList>
    </citation>
    <scope>NUCLEOTIDE SEQUENCE [LARGE SCALE GENOMIC DNA]</scope>
    <source>
        <strain evidence="6">ATCC 18224 / CBS 334.59 / QM 7333</strain>
    </source>
</reference>
<feature type="chain" id="PRO_5002848542" description="LysM domain-containing protein" evidence="3">
    <location>
        <begin position="20"/>
        <end position="537"/>
    </location>
</feature>
<keyword evidence="1" id="KW-0147">Chitin-binding</keyword>
<protein>
    <recommendedName>
        <fullName evidence="4">LysM domain-containing protein</fullName>
    </recommendedName>
</protein>
<dbReference type="VEuPathDB" id="FungiDB:PMAA_001880"/>
<dbReference type="PROSITE" id="PS51782">
    <property type="entry name" value="LYSM"/>
    <property type="match status" value="3"/>
</dbReference>
<evidence type="ECO:0000259" key="4">
    <source>
        <dbReference type="PROSITE" id="PS51782"/>
    </source>
</evidence>
<feature type="domain" description="LysM" evidence="4">
    <location>
        <begin position="430"/>
        <end position="476"/>
    </location>
</feature>
<feature type="domain" description="LysM" evidence="4">
    <location>
        <begin position="276"/>
        <end position="322"/>
    </location>
</feature>
<dbReference type="HOGENOM" id="CLU_010591_5_2_1"/>
<dbReference type="EMBL" id="DS995905">
    <property type="protein sequence ID" value="EEA19393.1"/>
    <property type="molecule type" value="Genomic_DNA"/>
</dbReference>
<accession>B6QSR9</accession>
<dbReference type="STRING" id="441960.B6QSR9"/>
<evidence type="ECO:0000256" key="3">
    <source>
        <dbReference type="SAM" id="SignalP"/>
    </source>
</evidence>
<dbReference type="Gene3D" id="3.10.350.10">
    <property type="entry name" value="LysM domain"/>
    <property type="match status" value="3"/>
</dbReference>
<dbReference type="InterPro" id="IPR036779">
    <property type="entry name" value="LysM_dom_sf"/>
</dbReference>
<proteinExistence type="predicted"/>
<evidence type="ECO:0000313" key="6">
    <source>
        <dbReference type="Proteomes" id="UP000001294"/>
    </source>
</evidence>
<organism evidence="5 6">
    <name type="scientific">Talaromyces marneffei (strain ATCC 18224 / CBS 334.59 / QM 7333)</name>
    <name type="common">Penicillium marneffei</name>
    <dbReference type="NCBI Taxonomy" id="441960"/>
    <lineage>
        <taxon>Eukaryota</taxon>
        <taxon>Fungi</taxon>
        <taxon>Dikarya</taxon>
        <taxon>Ascomycota</taxon>
        <taxon>Pezizomycotina</taxon>
        <taxon>Eurotiomycetes</taxon>
        <taxon>Eurotiomycetidae</taxon>
        <taxon>Eurotiales</taxon>
        <taxon>Trichocomaceae</taxon>
        <taxon>Talaromyces</taxon>
        <taxon>Talaromyces sect. Talaromyces</taxon>
    </lineage>
</organism>
<evidence type="ECO:0000256" key="1">
    <source>
        <dbReference type="ARBA" id="ARBA00022669"/>
    </source>
</evidence>
<dbReference type="PANTHER" id="PTHR34997:SF1">
    <property type="entry name" value="PEPTIDOGLYCAN-BINDING LYSIN DOMAIN"/>
    <property type="match status" value="1"/>
</dbReference>
<dbReference type="AlphaFoldDB" id="B6QSR9"/>
<dbReference type="PhylomeDB" id="B6QSR9"/>
<name>B6QSR9_TALMQ</name>
<evidence type="ECO:0000256" key="2">
    <source>
        <dbReference type="ARBA" id="ARBA00023026"/>
    </source>
</evidence>
<feature type="signal peptide" evidence="3">
    <location>
        <begin position="1"/>
        <end position="19"/>
    </location>
</feature>
<evidence type="ECO:0000313" key="5">
    <source>
        <dbReference type="EMBL" id="EEA19393.1"/>
    </source>
</evidence>
<dbReference type="CDD" id="cd00118">
    <property type="entry name" value="LysM"/>
    <property type="match status" value="3"/>
</dbReference>
<dbReference type="Pfam" id="PF01476">
    <property type="entry name" value="LysM"/>
    <property type="match status" value="3"/>
</dbReference>
<dbReference type="PANTHER" id="PTHR34997">
    <property type="entry name" value="AM15"/>
    <property type="match status" value="1"/>
</dbReference>
<dbReference type="SUPFAM" id="SSF54106">
    <property type="entry name" value="LysM domain"/>
    <property type="match status" value="3"/>
</dbReference>
<dbReference type="SMART" id="SM00257">
    <property type="entry name" value="LysM"/>
    <property type="match status" value="3"/>
</dbReference>
<dbReference type="GO" id="GO:0008061">
    <property type="term" value="F:chitin binding"/>
    <property type="evidence" value="ECO:0007669"/>
    <property type="project" value="UniProtKB-KW"/>
</dbReference>
<gene>
    <name evidence="5" type="ORF">PMAA_001880</name>
</gene>
<keyword evidence="2" id="KW-0843">Virulence</keyword>
<sequence length="537" mass="57534">MSWLVWGVAAFAMRSTADSFFLNNTDFTSQAADVSSACATALHADLICDPYLTYVMTSNFYGIVGNSTLHDQFCALSCSSDLAAYKSNVTASCVNDPPPFPGLPATYWADWAISAFDHVCMKDASTGQYCVDVIGGYFQNQTADTDGTELPTDQLCSNCVVSLFQYMQGTSFSNYDASLATVWSTIQSQCSLSYPTAVATLQTNVTQPGGFAVAGYTSSSICLSGKTYNVVSGDNCQAIAEQNSVSTGTLIAINDIYSDCTNIWVGQVLCMPPQCTTYIVQSGDTCDGIAATTNTMFQKLVAWNPALGSYCTNLLSGQNICVSPPGGVQNLTTISGRCDRHTNGYLRQHHHRDSLLCCDRYHGRLRQILSDSGRGLFEAINPSINSTCGNLELGVYYCVLPTQNWNATVTSTMVPPPTTTPSGTTASCYEWYVIQSGDYCALVENRFDITMAQLQAWNFSLLSDCSNLALGEAYCVHGATQPASSPATPTSSGGFAKRRAEMAQPTANFQSGGVPYGWPGLRAPNPARAYAVATQLI</sequence>
<feature type="domain" description="LysM" evidence="4">
    <location>
        <begin position="226"/>
        <end position="271"/>
    </location>
</feature>
<keyword evidence="6" id="KW-1185">Reference proteome</keyword>
<keyword evidence="3" id="KW-0732">Signal</keyword>